<evidence type="ECO:0000256" key="1">
    <source>
        <dbReference type="SAM" id="Phobius"/>
    </source>
</evidence>
<evidence type="ECO:0000313" key="2">
    <source>
        <dbReference type="EMBL" id="MDA0166373.1"/>
    </source>
</evidence>
<accession>A0A9X3N7N0</accession>
<proteinExistence type="predicted"/>
<gene>
    <name evidence="2" type="ORF">OM076_39280</name>
</gene>
<reference evidence="2" key="1">
    <citation type="submission" date="2022-10" db="EMBL/GenBank/DDBJ databases">
        <title>The WGS of Solirubrobacter ginsenosidimutans DSM 21036.</title>
        <authorList>
            <person name="Jiang Z."/>
        </authorList>
    </citation>
    <scope>NUCLEOTIDE SEQUENCE</scope>
    <source>
        <strain evidence="2">DSM 21036</strain>
    </source>
</reference>
<dbReference type="AlphaFoldDB" id="A0A9X3N7N0"/>
<dbReference type="EMBL" id="JAPDOD010000064">
    <property type="protein sequence ID" value="MDA0166373.1"/>
    <property type="molecule type" value="Genomic_DNA"/>
</dbReference>
<dbReference type="Proteomes" id="UP001149140">
    <property type="component" value="Unassembled WGS sequence"/>
</dbReference>
<keyword evidence="1" id="KW-1133">Transmembrane helix</keyword>
<evidence type="ECO:0000313" key="3">
    <source>
        <dbReference type="Proteomes" id="UP001149140"/>
    </source>
</evidence>
<protein>
    <submittedName>
        <fullName evidence="2">Uncharacterized protein</fullName>
    </submittedName>
</protein>
<comment type="caution">
    <text evidence="2">The sequence shown here is derived from an EMBL/GenBank/DDBJ whole genome shotgun (WGS) entry which is preliminary data.</text>
</comment>
<feature type="transmembrane region" description="Helical" evidence="1">
    <location>
        <begin position="7"/>
        <end position="31"/>
    </location>
</feature>
<keyword evidence="1" id="KW-0812">Transmembrane</keyword>
<keyword evidence="3" id="KW-1185">Reference proteome</keyword>
<organism evidence="2 3">
    <name type="scientific">Solirubrobacter ginsenosidimutans</name>
    <dbReference type="NCBI Taxonomy" id="490573"/>
    <lineage>
        <taxon>Bacteria</taxon>
        <taxon>Bacillati</taxon>
        <taxon>Actinomycetota</taxon>
        <taxon>Thermoleophilia</taxon>
        <taxon>Solirubrobacterales</taxon>
        <taxon>Solirubrobacteraceae</taxon>
        <taxon>Solirubrobacter</taxon>
    </lineage>
</organism>
<sequence length="132" mass="13515">MTRTPPLVLATVALVAAYAIGAVIAVAGGIASVAEVFGNGSKTSAPFFILVVELLAAYAFLRGRIAGAWVLVAMSGLSTAAFLFDGDFNADGLATGHVVWQAVEGWLAVLVFSLAVTALIRRRRRPAAAAAA</sequence>
<keyword evidence="1" id="KW-0472">Membrane</keyword>
<name>A0A9X3N7N0_9ACTN</name>
<feature type="transmembrane region" description="Helical" evidence="1">
    <location>
        <begin position="43"/>
        <end position="61"/>
    </location>
</feature>
<feature type="transmembrane region" description="Helical" evidence="1">
    <location>
        <begin position="98"/>
        <end position="120"/>
    </location>
</feature>
<feature type="transmembrane region" description="Helical" evidence="1">
    <location>
        <begin position="68"/>
        <end position="86"/>
    </location>
</feature>
<dbReference type="RefSeq" id="WP_270045630.1">
    <property type="nucleotide sequence ID" value="NZ_JAPDOD010000064.1"/>
</dbReference>